<keyword evidence="8" id="KW-0496">Mitochondrion</keyword>
<evidence type="ECO:0000256" key="9">
    <source>
        <dbReference type="ARBA" id="ARBA00023136"/>
    </source>
</evidence>
<keyword evidence="9" id="KW-0472">Membrane</keyword>
<evidence type="ECO:0000256" key="3">
    <source>
        <dbReference type="ARBA" id="ARBA00022448"/>
    </source>
</evidence>
<name>A0A426ZFX3_ENSVE</name>
<evidence type="ECO:0000313" key="11">
    <source>
        <dbReference type="Proteomes" id="UP000287651"/>
    </source>
</evidence>
<evidence type="ECO:0000256" key="5">
    <source>
        <dbReference type="ARBA" id="ARBA00022737"/>
    </source>
</evidence>
<keyword evidence="4" id="KW-0812">Transmembrane</keyword>
<dbReference type="AlphaFoldDB" id="A0A426ZFX3"/>
<dbReference type="PANTHER" id="PTHR45671">
    <property type="entry name" value="SOLUTE CARRIER FAMILY 25 (MITOCHONDRIAL CARRIER PHOSPHATE CARRIER), MEMBER 3, LIKE-RELATED-RELATED"/>
    <property type="match status" value="1"/>
</dbReference>
<gene>
    <name evidence="10" type="ORF">B296_00019549</name>
</gene>
<evidence type="ECO:0000256" key="1">
    <source>
        <dbReference type="ARBA" id="ARBA00004448"/>
    </source>
</evidence>
<dbReference type="Pfam" id="PF00153">
    <property type="entry name" value="Mito_carr"/>
    <property type="match status" value="1"/>
</dbReference>
<reference evidence="10 11" key="1">
    <citation type="journal article" date="2014" name="Agronomy (Basel)">
        <title>A Draft Genome Sequence for Ensete ventricosum, the Drought-Tolerant Tree Against Hunger.</title>
        <authorList>
            <person name="Harrison J."/>
            <person name="Moore K.A."/>
            <person name="Paszkiewicz K."/>
            <person name="Jones T."/>
            <person name="Grant M."/>
            <person name="Ambacheew D."/>
            <person name="Muzemil S."/>
            <person name="Studholme D.J."/>
        </authorList>
    </citation>
    <scope>NUCLEOTIDE SEQUENCE [LARGE SCALE GENOMIC DNA]</scope>
</reference>
<dbReference type="GO" id="GO:0005315">
    <property type="term" value="F:phosphate transmembrane transporter activity"/>
    <property type="evidence" value="ECO:0007669"/>
    <property type="project" value="InterPro"/>
</dbReference>
<evidence type="ECO:0000256" key="8">
    <source>
        <dbReference type="ARBA" id="ARBA00023128"/>
    </source>
</evidence>
<dbReference type="InterPro" id="IPR044677">
    <property type="entry name" value="SLC25A3/Pic2/Mir1-like"/>
</dbReference>
<keyword evidence="7" id="KW-1133">Transmembrane helix</keyword>
<dbReference type="InterPro" id="IPR018108">
    <property type="entry name" value="MCP_transmembrane"/>
</dbReference>
<evidence type="ECO:0000256" key="4">
    <source>
        <dbReference type="ARBA" id="ARBA00022692"/>
    </source>
</evidence>
<keyword evidence="5" id="KW-0677">Repeat</keyword>
<comment type="similarity">
    <text evidence="2">Belongs to the mitochondrial carrier (TC 2.A.29) family.</text>
</comment>
<keyword evidence="3" id="KW-0813">Transport</keyword>
<organism evidence="10 11">
    <name type="scientific">Ensete ventricosum</name>
    <name type="common">Abyssinian banana</name>
    <name type="synonym">Musa ensete</name>
    <dbReference type="NCBI Taxonomy" id="4639"/>
    <lineage>
        <taxon>Eukaryota</taxon>
        <taxon>Viridiplantae</taxon>
        <taxon>Streptophyta</taxon>
        <taxon>Embryophyta</taxon>
        <taxon>Tracheophyta</taxon>
        <taxon>Spermatophyta</taxon>
        <taxon>Magnoliopsida</taxon>
        <taxon>Liliopsida</taxon>
        <taxon>Zingiberales</taxon>
        <taxon>Musaceae</taxon>
        <taxon>Ensete</taxon>
    </lineage>
</organism>
<dbReference type="InterPro" id="IPR023395">
    <property type="entry name" value="MCP_dom_sf"/>
</dbReference>
<dbReference type="EMBL" id="AMZH03006818">
    <property type="protein sequence ID" value="RRT62866.1"/>
    <property type="molecule type" value="Genomic_DNA"/>
</dbReference>
<keyword evidence="6" id="KW-0999">Mitochondrion inner membrane</keyword>
<evidence type="ECO:0000256" key="6">
    <source>
        <dbReference type="ARBA" id="ARBA00022792"/>
    </source>
</evidence>
<evidence type="ECO:0000256" key="2">
    <source>
        <dbReference type="ARBA" id="ARBA00006375"/>
    </source>
</evidence>
<dbReference type="PANTHER" id="PTHR45671:SF4">
    <property type="entry name" value="MITOCHONDRIAL PHOSPHATE CARRIER PROTEIN 1, MITOCHONDRIAL"/>
    <property type="match status" value="1"/>
</dbReference>
<comment type="subcellular location">
    <subcellularLocation>
        <location evidence="1">Mitochondrion inner membrane</location>
        <topology evidence="1">Multi-pass membrane protein</topology>
    </subcellularLocation>
</comment>
<accession>A0A426ZFX3</accession>
<dbReference type="Proteomes" id="UP000287651">
    <property type="component" value="Unassembled WGS sequence"/>
</dbReference>
<evidence type="ECO:0000313" key="10">
    <source>
        <dbReference type="EMBL" id="RRT62866.1"/>
    </source>
</evidence>
<dbReference type="GO" id="GO:0005743">
    <property type="term" value="C:mitochondrial inner membrane"/>
    <property type="evidence" value="ECO:0007669"/>
    <property type="project" value="UniProtKB-SubCell"/>
</dbReference>
<dbReference type="GO" id="GO:1990547">
    <property type="term" value="P:mitochondrial phosphate ion transmembrane transport"/>
    <property type="evidence" value="ECO:0007669"/>
    <property type="project" value="InterPro"/>
</dbReference>
<evidence type="ECO:0000256" key="7">
    <source>
        <dbReference type="ARBA" id="ARBA00022989"/>
    </source>
</evidence>
<proteinExistence type="inferred from homology"/>
<protein>
    <submittedName>
        <fullName evidence="10">Uncharacterized protein</fullName>
    </submittedName>
</protein>
<dbReference type="SUPFAM" id="SSF103506">
    <property type="entry name" value="Mitochondrial carrier"/>
    <property type="match status" value="1"/>
</dbReference>
<sequence>MGAGEAGKGNNGWSKGMRVFSPEYYAVCAVGGMLSSGTTHLVITPLDVLKVNMQLLQGPFTTLGPESTM</sequence>
<comment type="caution">
    <text evidence="10">The sequence shown here is derived from an EMBL/GenBank/DDBJ whole genome shotgun (WGS) entry which is preliminary data.</text>
</comment>